<keyword evidence="4 9" id="KW-0812">Transmembrane</keyword>
<gene>
    <name evidence="12" type="ORF">SAMN05445756_0600</name>
</gene>
<comment type="similarity">
    <text evidence="7">Belongs to the ThrE exporter (TC 2.A.79) family.</text>
</comment>
<dbReference type="PANTHER" id="PTHR34390">
    <property type="entry name" value="UPF0442 PROTEIN YJJB-RELATED"/>
    <property type="match status" value="1"/>
</dbReference>
<keyword evidence="3" id="KW-0997">Cell inner membrane</keyword>
<dbReference type="InterPro" id="IPR024528">
    <property type="entry name" value="ThrE_2"/>
</dbReference>
<feature type="transmembrane region" description="Helical" evidence="9">
    <location>
        <begin position="403"/>
        <end position="421"/>
    </location>
</feature>
<dbReference type="Proteomes" id="UP000198122">
    <property type="component" value="Unassembled WGS sequence"/>
</dbReference>
<evidence type="ECO:0000256" key="3">
    <source>
        <dbReference type="ARBA" id="ARBA00022519"/>
    </source>
</evidence>
<evidence type="ECO:0000256" key="2">
    <source>
        <dbReference type="ARBA" id="ARBA00022475"/>
    </source>
</evidence>
<evidence type="ECO:0000313" key="13">
    <source>
        <dbReference type="Proteomes" id="UP000198122"/>
    </source>
</evidence>
<feature type="transmembrane region" description="Helical" evidence="9">
    <location>
        <begin position="379"/>
        <end position="396"/>
    </location>
</feature>
<evidence type="ECO:0000256" key="4">
    <source>
        <dbReference type="ARBA" id="ARBA00022692"/>
    </source>
</evidence>
<evidence type="ECO:0000259" key="11">
    <source>
        <dbReference type="Pfam" id="PF12821"/>
    </source>
</evidence>
<evidence type="ECO:0000256" key="5">
    <source>
        <dbReference type="ARBA" id="ARBA00022989"/>
    </source>
</evidence>
<accession>A0A212T7N1</accession>
<dbReference type="Pfam" id="PF06738">
    <property type="entry name" value="ThrE"/>
    <property type="match status" value="1"/>
</dbReference>
<name>A0A212T7N1_9MICO</name>
<evidence type="ECO:0000256" key="1">
    <source>
        <dbReference type="ARBA" id="ARBA00004651"/>
    </source>
</evidence>
<evidence type="ECO:0000256" key="7">
    <source>
        <dbReference type="ARBA" id="ARBA00034125"/>
    </source>
</evidence>
<dbReference type="InterPro" id="IPR010619">
    <property type="entry name" value="ThrE-like_N"/>
</dbReference>
<feature type="transmembrane region" description="Helical" evidence="9">
    <location>
        <begin position="260"/>
        <end position="282"/>
    </location>
</feature>
<evidence type="ECO:0000259" key="10">
    <source>
        <dbReference type="Pfam" id="PF06738"/>
    </source>
</evidence>
<feature type="transmembrane region" description="Helical" evidence="9">
    <location>
        <begin position="218"/>
        <end position="248"/>
    </location>
</feature>
<evidence type="ECO:0000256" key="9">
    <source>
        <dbReference type="SAM" id="Phobius"/>
    </source>
</evidence>
<organism evidence="12 13">
    <name type="scientific">Kytococcus aerolatus</name>
    <dbReference type="NCBI Taxonomy" id="592308"/>
    <lineage>
        <taxon>Bacteria</taxon>
        <taxon>Bacillati</taxon>
        <taxon>Actinomycetota</taxon>
        <taxon>Actinomycetes</taxon>
        <taxon>Micrococcales</taxon>
        <taxon>Kytococcaceae</taxon>
        <taxon>Kytococcus</taxon>
    </lineage>
</organism>
<reference evidence="12 13" key="1">
    <citation type="submission" date="2017-06" db="EMBL/GenBank/DDBJ databases">
        <authorList>
            <person name="Kim H.J."/>
            <person name="Triplett B.A."/>
        </authorList>
    </citation>
    <scope>NUCLEOTIDE SEQUENCE [LARGE SCALE GENOMIC DNA]</scope>
    <source>
        <strain evidence="12 13">DSM 22179</strain>
    </source>
</reference>
<feature type="transmembrane region" description="Helical" evidence="9">
    <location>
        <begin position="302"/>
        <end position="324"/>
    </location>
</feature>
<evidence type="ECO:0000256" key="8">
    <source>
        <dbReference type="SAM" id="MobiDB-lite"/>
    </source>
</evidence>
<comment type="subcellular location">
    <subcellularLocation>
        <location evidence="1">Cell membrane</location>
        <topology evidence="1">Multi-pass membrane protein</topology>
    </subcellularLocation>
</comment>
<protein>
    <submittedName>
        <fullName evidence="12">Uncharacterized membrane protein YjjP, DUF1212 family</fullName>
    </submittedName>
</protein>
<dbReference type="GO" id="GO:0005886">
    <property type="term" value="C:plasma membrane"/>
    <property type="evidence" value="ECO:0007669"/>
    <property type="project" value="UniProtKB-SubCell"/>
</dbReference>
<feature type="transmembrane region" description="Helical" evidence="9">
    <location>
        <begin position="454"/>
        <end position="473"/>
    </location>
</feature>
<keyword evidence="2" id="KW-1003">Cell membrane</keyword>
<evidence type="ECO:0000256" key="6">
    <source>
        <dbReference type="ARBA" id="ARBA00023136"/>
    </source>
</evidence>
<dbReference type="GO" id="GO:0015744">
    <property type="term" value="P:succinate transport"/>
    <property type="evidence" value="ECO:0007669"/>
    <property type="project" value="TreeGrafter"/>
</dbReference>
<dbReference type="AlphaFoldDB" id="A0A212T7N1"/>
<dbReference type="OrthoDB" id="9763957at2"/>
<proteinExistence type="inferred from homology"/>
<dbReference type="Pfam" id="PF12821">
    <property type="entry name" value="ThrE_2"/>
    <property type="match status" value="1"/>
</dbReference>
<keyword evidence="6 9" id="KW-0472">Membrane</keyword>
<dbReference type="InterPro" id="IPR050539">
    <property type="entry name" value="ThrE_Dicarb/AminoAcid_Exp"/>
</dbReference>
<feature type="domain" description="Threonine/serine exporter-like N-terminal" evidence="10">
    <location>
        <begin position="104"/>
        <end position="358"/>
    </location>
</feature>
<feature type="region of interest" description="Disordered" evidence="8">
    <location>
        <begin position="1"/>
        <end position="70"/>
    </location>
</feature>
<sequence length="533" mass="56144">MSLSRAPQSLDELAHRAGEEPTPLPVEEAPAPGEVTEPSELAGPGSVPGAVRGPADGPTTTPQETAPRRRVIRLSEVVRPASATPLVQSGDSDLDERRGRLIIDLALRTGEALLAAGTPAADVVATVLRLTAAFGVRAAHVDITYTSITVSIHRGLGEDPLSVMRIVRARVADYLVVERLETFVDELAENPEDLAGASARLEEILHAPRAYRPWVTSFALAMMGAAISALLGADMVTWVITFVSTLLIDQTLGRLGRWGLPPFFGQAVAAAIPTMFAVAIYLVEEHDPHLWGVPLDPPGNQVHSLVVAAGIIVLLAGLGVVGTAQDALDGYYVTAAARAFEVVMMTLGVTLGVALVLSAAHRAGVQMTVLNRPYLSDDLVTLVGSSFVFCFFAAIATYASLRAAALSSVLGATVFFVFWTLDFTGAGYEMRVFLAVTLVSVLANWLASLAHVPALALTTAIIVPFLPGGMVYRGLFKLMDNDPATYLLGVQDLLGAVASGLALAGGVSLGTWVARTSRGLTRSERKASRVVET</sequence>
<feature type="transmembrane region" description="Helical" evidence="9">
    <location>
        <begin position="336"/>
        <end position="359"/>
    </location>
</feature>
<dbReference type="GO" id="GO:0022857">
    <property type="term" value="F:transmembrane transporter activity"/>
    <property type="evidence" value="ECO:0007669"/>
    <property type="project" value="InterPro"/>
</dbReference>
<dbReference type="PANTHER" id="PTHR34390:SF1">
    <property type="entry name" value="SUCCINATE TRANSPORTER SUBUNIT YJJB-RELATED"/>
    <property type="match status" value="1"/>
</dbReference>
<dbReference type="RefSeq" id="WP_159461835.1">
    <property type="nucleotide sequence ID" value="NZ_FYEZ01000001.1"/>
</dbReference>
<feature type="transmembrane region" description="Helical" evidence="9">
    <location>
        <begin position="427"/>
        <end position="447"/>
    </location>
</feature>
<feature type="transmembrane region" description="Helical" evidence="9">
    <location>
        <begin position="493"/>
        <end position="514"/>
    </location>
</feature>
<feature type="domain" description="Threonine/Serine exporter ThrE" evidence="11">
    <location>
        <begin position="386"/>
        <end position="510"/>
    </location>
</feature>
<keyword evidence="13" id="KW-1185">Reference proteome</keyword>
<dbReference type="EMBL" id="FYEZ01000001">
    <property type="protein sequence ID" value="SNC62005.1"/>
    <property type="molecule type" value="Genomic_DNA"/>
</dbReference>
<keyword evidence="5 9" id="KW-1133">Transmembrane helix</keyword>
<evidence type="ECO:0000313" key="12">
    <source>
        <dbReference type="EMBL" id="SNC62005.1"/>
    </source>
</evidence>